<protein>
    <submittedName>
        <fullName evidence="2">Uncharacterized protein</fullName>
    </submittedName>
</protein>
<feature type="compositionally biased region" description="Basic and acidic residues" evidence="1">
    <location>
        <begin position="20"/>
        <end position="49"/>
    </location>
</feature>
<accession>A0A0N0BFX3</accession>
<reference evidence="2 3" key="1">
    <citation type="submission" date="2015-07" db="EMBL/GenBank/DDBJ databases">
        <title>The genome of Melipona quadrifasciata.</title>
        <authorList>
            <person name="Pan H."/>
            <person name="Kapheim K."/>
        </authorList>
    </citation>
    <scope>NUCLEOTIDE SEQUENCE [LARGE SCALE GENOMIC DNA]</scope>
    <source>
        <strain evidence="2">0111107301</strain>
        <tissue evidence="2">Whole body</tissue>
    </source>
</reference>
<evidence type="ECO:0000256" key="1">
    <source>
        <dbReference type="SAM" id="MobiDB-lite"/>
    </source>
</evidence>
<feature type="compositionally biased region" description="Polar residues" evidence="1">
    <location>
        <begin position="157"/>
        <end position="182"/>
    </location>
</feature>
<organism evidence="2 3">
    <name type="scientific">Melipona quadrifasciata</name>
    <dbReference type="NCBI Taxonomy" id="166423"/>
    <lineage>
        <taxon>Eukaryota</taxon>
        <taxon>Metazoa</taxon>
        <taxon>Ecdysozoa</taxon>
        <taxon>Arthropoda</taxon>
        <taxon>Hexapoda</taxon>
        <taxon>Insecta</taxon>
        <taxon>Pterygota</taxon>
        <taxon>Neoptera</taxon>
        <taxon>Endopterygota</taxon>
        <taxon>Hymenoptera</taxon>
        <taxon>Apocrita</taxon>
        <taxon>Aculeata</taxon>
        <taxon>Apoidea</taxon>
        <taxon>Anthophila</taxon>
        <taxon>Apidae</taxon>
        <taxon>Melipona</taxon>
    </lineage>
</organism>
<dbReference type="AlphaFoldDB" id="A0A0N0BFX3"/>
<evidence type="ECO:0000313" key="3">
    <source>
        <dbReference type="Proteomes" id="UP000053105"/>
    </source>
</evidence>
<keyword evidence="3" id="KW-1185">Reference proteome</keyword>
<feature type="region of interest" description="Disordered" evidence="1">
    <location>
        <begin position="1"/>
        <end position="60"/>
    </location>
</feature>
<proteinExistence type="predicted"/>
<sequence>MLDRGEGFSPLVSGKRRGVKWRDQTPERTGEERREASRPKTAKEEEGDKNATGAAGIEGVTGPGFSWSRRLGYAQAASGCAPSVEVLPICDVAANKAKCGNTAKMRAPTSLAGSYTSICGKESLLSAPPLMTLGSDSETKRIRLSSPSPTHYHKSFQHPSPQTHHLQSLSLSHDTNSNENAN</sequence>
<evidence type="ECO:0000313" key="2">
    <source>
        <dbReference type="EMBL" id="KOX73962.1"/>
    </source>
</evidence>
<gene>
    <name evidence="2" type="ORF">WN51_14040</name>
</gene>
<dbReference type="Proteomes" id="UP000053105">
    <property type="component" value="Unassembled WGS sequence"/>
</dbReference>
<feature type="region of interest" description="Disordered" evidence="1">
    <location>
        <begin position="128"/>
        <end position="182"/>
    </location>
</feature>
<name>A0A0N0BFX3_9HYME</name>
<dbReference type="EMBL" id="KQ435794">
    <property type="protein sequence ID" value="KOX73962.1"/>
    <property type="molecule type" value="Genomic_DNA"/>
</dbReference>